<dbReference type="HOGENOM" id="CLU_022389_3_1_11"/>
<dbReference type="InterPro" id="IPR029057">
    <property type="entry name" value="PRTase-like"/>
</dbReference>
<evidence type="ECO:0000256" key="1">
    <source>
        <dbReference type="ARBA" id="ARBA00005209"/>
    </source>
</evidence>
<feature type="binding site" evidence="7 11">
    <location>
        <position position="311"/>
    </location>
    <ligand>
        <name>[4Fe-4S] cluster</name>
        <dbReference type="ChEBI" id="CHEBI:49883"/>
    </ligand>
</feature>
<evidence type="ECO:0000256" key="9">
    <source>
        <dbReference type="PIRSR" id="PIRSR000485-1"/>
    </source>
</evidence>
<evidence type="ECO:0000256" key="7">
    <source>
        <dbReference type="HAMAP-Rule" id="MF_01931"/>
    </source>
</evidence>
<feature type="binding site" evidence="7 11">
    <location>
        <position position="457"/>
    </location>
    <ligand>
        <name>[4Fe-4S] cluster</name>
        <dbReference type="ChEBI" id="CHEBI:49883"/>
    </ligand>
</feature>
<keyword evidence="7 11" id="KW-0408">Iron</keyword>
<comment type="cofactor">
    <cofactor evidence="7 11">
        <name>[4Fe-4S] cluster</name>
        <dbReference type="ChEBI" id="CHEBI:49883"/>
    </cofactor>
    <text evidence="7 11">Binds 1 [4Fe-4S] cluster per subunit.</text>
</comment>
<feature type="binding site" evidence="7 10">
    <location>
        <position position="421"/>
    </location>
    <ligand>
        <name>Mg(2+)</name>
        <dbReference type="ChEBI" id="CHEBI:18420"/>
    </ligand>
</feature>
<dbReference type="eggNOG" id="COG0034">
    <property type="taxonomic scope" value="Bacteria"/>
</dbReference>
<dbReference type="InterPro" id="IPR017932">
    <property type="entry name" value="GATase_2_dom"/>
</dbReference>
<accession>F2N9A4</accession>
<comment type="pathway">
    <text evidence="1 7 8">Purine metabolism; IMP biosynthesis via de novo pathway; N(1)-(5-phospho-D-ribosyl)glycinamide from 5-phospho-alpha-D-ribose 1-diphosphate: step 1/2.</text>
</comment>
<evidence type="ECO:0000256" key="4">
    <source>
        <dbReference type="ARBA" id="ARBA00022679"/>
    </source>
</evidence>
<protein>
    <recommendedName>
        <fullName evidence="7">Amidophosphoribosyltransferase</fullName>
        <shortName evidence="7">ATase</shortName>
        <ecNumber evidence="7">2.4.2.14</ecNumber>
    </recommendedName>
    <alternativeName>
        <fullName evidence="7">Glutamine phosphoribosylpyrophosphate amidotransferase</fullName>
        <shortName evidence="7">GPATase</shortName>
    </alternativeName>
</protein>
<feature type="binding site" evidence="7 11">
    <location>
        <position position="506"/>
    </location>
    <ligand>
        <name>[4Fe-4S] cluster</name>
        <dbReference type="ChEBI" id="CHEBI:49883"/>
    </ligand>
</feature>
<dbReference type="MEROPS" id="C44.001"/>
<reference evidence="14" key="1">
    <citation type="journal article" date="2013" name="Stand. Genomic Sci.">
        <title>Complete genome sequence of Coriobacterium glomerans type strain (PW2(T)) from the midgut of Pyrrhocoris apterus L. (red soldier bug).</title>
        <authorList>
            <person name="Stackebrandt E."/>
            <person name="Zeytun A."/>
            <person name="Lapidus A."/>
            <person name="Nolan M."/>
            <person name="Lucas S."/>
            <person name="Hammon N."/>
            <person name="Deshpande S."/>
            <person name="Cheng J.F."/>
            <person name="Tapia R."/>
            <person name="Goodwin L.A."/>
            <person name="Pitluck S."/>
            <person name="Liolios K."/>
            <person name="Pagani I."/>
            <person name="Ivanova N."/>
            <person name="Mavromatis K."/>
            <person name="Mikhailova N."/>
            <person name="Huntemann M."/>
            <person name="Pati A."/>
            <person name="Chen A."/>
            <person name="Palaniappan K."/>
            <person name="Chang Y.J."/>
            <person name="Land M."/>
            <person name="Hauser L."/>
            <person name="Rohde M."/>
            <person name="Pukall R."/>
            <person name="Goker M."/>
            <person name="Detter J.C."/>
            <person name="Woyke T."/>
            <person name="Bristow J."/>
            <person name="Eisen J.A."/>
            <person name="Markowitz V."/>
            <person name="Hugenholtz P."/>
            <person name="Kyrpides N.C."/>
            <person name="Klenk H.P."/>
        </authorList>
    </citation>
    <scope>NUCLEOTIDE SEQUENCE</scope>
    <source>
        <strain evidence="14">ATCC 49209 / DSM 20642 / JCM 10262 / PW2</strain>
    </source>
</reference>
<dbReference type="GO" id="GO:0009113">
    <property type="term" value="P:purine nucleobase biosynthetic process"/>
    <property type="evidence" value="ECO:0007669"/>
    <property type="project" value="InterPro"/>
</dbReference>
<comment type="similarity">
    <text evidence="2 7 8">In the C-terminal section; belongs to the purine/pyrimidine phosphoribosyltransferase family.</text>
</comment>
<name>F2N9A4_CORGP</name>
<feature type="binding site" evidence="7 10">
    <location>
        <position position="420"/>
    </location>
    <ligand>
        <name>Mg(2+)</name>
        <dbReference type="ChEBI" id="CHEBI:18420"/>
    </ligand>
</feature>
<keyword evidence="6 7" id="KW-0315">Glutamine amidotransferase</keyword>
<dbReference type="GO" id="GO:0004044">
    <property type="term" value="F:amidophosphoribosyltransferase activity"/>
    <property type="evidence" value="ECO:0007669"/>
    <property type="project" value="UniProtKB-UniRule"/>
</dbReference>
<evidence type="ECO:0000259" key="12">
    <source>
        <dbReference type="PROSITE" id="PS51278"/>
    </source>
</evidence>
<keyword evidence="7 10" id="KW-0460">Magnesium</keyword>
<keyword evidence="5 7" id="KW-0658">Purine biosynthesis</keyword>
<dbReference type="GO" id="GO:0006189">
    <property type="term" value="P:'de novo' IMP biosynthetic process"/>
    <property type="evidence" value="ECO:0007669"/>
    <property type="project" value="UniProtKB-UniRule"/>
</dbReference>
<feature type="active site" description="Nucleophile" evidence="7 9">
    <location>
        <position position="41"/>
    </location>
</feature>
<dbReference type="OrthoDB" id="9801213at2"/>
<dbReference type="AlphaFoldDB" id="F2N9A4"/>
<dbReference type="PROSITE" id="PS51278">
    <property type="entry name" value="GATASE_TYPE_2"/>
    <property type="match status" value="1"/>
</dbReference>
<keyword evidence="7 11" id="KW-0411">Iron-sulfur</keyword>
<dbReference type="RefSeq" id="WP_013709594.1">
    <property type="nucleotide sequence ID" value="NC_015389.1"/>
</dbReference>
<dbReference type="Gene3D" id="3.60.20.10">
    <property type="entry name" value="Glutamine Phosphoribosylpyrophosphate, subunit 1, domain 1"/>
    <property type="match status" value="1"/>
</dbReference>
<keyword evidence="4 7" id="KW-0808">Transferase</keyword>
<comment type="catalytic activity">
    <reaction evidence="7 8">
        <text>5-phospho-beta-D-ribosylamine + L-glutamate + diphosphate = 5-phospho-alpha-D-ribose 1-diphosphate + L-glutamine + H2O</text>
        <dbReference type="Rhea" id="RHEA:14905"/>
        <dbReference type="ChEBI" id="CHEBI:15377"/>
        <dbReference type="ChEBI" id="CHEBI:29985"/>
        <dbReference type="ChEBI" id="CHEBI:33019"/>
        <dbReference type="ChEBI" id="CHEBI:58017"/>
        <dbReference type="ChEBI" id="CHEBI:58359"/>
        <dbReference type="ChEBI" id="CHEBI:58681"/>
        <dbReference type="EC" id="2.4.2.14"/>
    </reaction>
</comment>
<dbReference type="Pfam" id="PF00156">
    <property type="entry name" value="Pribosyltran"/>
    <property type="match status" value="1"/>
</dbReference>
<dbReference type="Proteomes" id="UP000006851">
    <property type="component" value="Chromosome"/>
</dbReference>
<dbReference type="SUPFAM" id="SSF56235">
    <property type="entry name" value="N-terminal nucleophile aminohydrolases (Ntn hydrolases)"/>
    <property type="match status" value="1"/>
</dbReference>
<evidence type="ECO:0000313" key="14">
    <source>
        <dbReference type="Proteomes" id="UP000006851"/>
    </source>
</evidence>
<dbReference type="GO" id="GO:0000287">
    <property type="term" value="F:magnesium ion binding"/>
    <property type="evidence" value="ECO:0007669"/>
    <property type="project" value="UniProtKB-UniRule"/>
</dbReference>
<comment type="cofactor">
    <cofactor evidence="7 10">
        <name>Mg(2+)</name>
        <dbReference type="ChEBI" id="CHEBI:18420"/>
    </cofactor>
    <text evidence="7 10">Binds 1 Mg(2+) ion per subunit.</text>
</comment>
<organism evidence="13 14">
    <name type="scientific">Coriobacterium glomerans (strain ATCC 49209 / DSM 20642 / JCM 10262 / PW2)</name>
    <dbReference type="NCBI Taxonomy" id="700015"/>
    <lineage>
        <taxon>Bacteria</taxon>
        <taxon>Bacillati</taxon>
        <taxon>Actinomycetota</taxon>
        <taxon>Coriobacteriia</taxon>
        <taxon>Coriobacteriales</taxon>
        <taxon>Coriobacteriaceae</taxon>
        <taxon>Coriobacterium</taxon>
    </lineage>
</organism>
<evidence type="ECO:0000313" key="13">
    <source>
        <dbReference type="EMBL" id="AEB07852.1"/>
    </source>
</evidence>
<dbReference type="InterPro" id="IPR035584">
    <property type="entry name" value="PurF_N"/>
</dbReference>
<dbReference type="Gene3D" id="3.40.50.2020">
    <property type="match status" value="1"/>
</dbReference>
<evidence type="ECO:0000256" key="8">
    <source>
        <dbReference type="PIRNR" id="PIRNR000485"/>
    </source>
</evidence>
<evidence type="ECO:0000256" key="11">
    <source>
        <dbReference type="PIRSR" id="PIRSR000485-3"/>
    </source>
</evidence>
<dbReference type="Pfam" id="PF13522">
    <property type="entry name" value="GATase_6"/>
    <property type="match status" value="1"/>
</dbReference>
<feature type="binding site" evidence="7 11">
    <location>
        <position position="509"/>
    </location>
    <ligand>
        <name>[4Fe-4S] cluster</name>
        <dbReference type="ChEBI" id="CHEBI:49883"/>
    </ligand>
</feature>
<dbReference type="PANTHER" id="PTHR11907">
    <property type="entry name" value="AMIDOPHOSPHORIBOSYLTRANSFERASE"/>
    <property type="match status" value="1"/>
</dbReference>
<dbReference type="InterPro" id="IPR005854">
    <property type="entry name" value="PurF"/>
</dbReference>
<dbReference type="EC" id="2.4.2.14" evidence="7"/>
<dbReference type="EMBL" id="CP002628">
    <property type="protein sequence ID" value="AEB07852.1"/>
    <property type="molecule type" value="Genomic_DNA"/>
</dbReference>
<keyword evidence="7" id="KW-0004">4Fe-4S</keyword>
<feature type="binding site" evidence="7 10">
    <location>
        <position position="358"/>
    </location>
    <ligand>
        <name>Mg(2+)</name>
        <dbReference type="ChEBI" id="CHEBI:18420"/>
    </ligand>
</feature>
<dbReference type="InterPro" id="IPR029055">
    <property type="entry name" value="Ntn_hydrolases_N"/>
</dbReference>
<keyword evidence="3 7" id="KW-0328">Glycosyltransferase</keyword>
<dbReference type="UniPathway" id="UPA00074">
    <property type="reaction ID" value="UER00124"/>
</dbReference>
<keyword evidence="7 10" id="KW-0479">Metal-binding</keyword>
<keyword evidence="14" id="KW-1185">Reference proteome</keyword>
<dbReference type="CDD" id="cd06223">
    <property type="entry name" value="PRTases_typeI"/>
    <property type="match status" value="1"/>
</dbReference>
<evidence type="ECO:0000256" key="5">
    <source>
        <dbReference type="ARBA" id="ARBA00022755"/>
    </source>
</evidence>
<evidence type="ECO:0000256" key="3">
    <source>
        <dbReference type="ARBA" id="ARBA00022676"/>
    </source>
</evidence>
<sequence>MSHQTLIAAGARASRFVPSASLVRVPEARVNPESDALHEECGVFGVWAPRRDVARLTYFGLRALQHRGQESAGIAVGDGATVMVRKDLGLVGQVFSEADLSSLPGQLAVGHVRYGTAGAKSWEAAQPHLSSIGDVIIALAHNGTLVNTDDLRDQLADLGASFLSNSDSEVAAQLIGYFTQRTSHLREGIRKTMEIIRGGYAMTLINEQALYAFRDPNGIRPLVLGRLPNPGFDDADVSMLPAKQRDHVGDRGVSVPAEESPDGWVVASETCALDIVGAEYVRDIRPGEIVRISAEGIVSERGVAPAEPAACIFEQVYFARPDSIMDGKSVYACRYDMGRRLAREAPAAADMVIGVPDSGLPPAEGFAHESGIPFGEGLIKNRYIARTFIEPAQELRAMGVRMKLNPLRDNVAGRRLVLVDDSIVRGTTMRQIVRMLRGAGAREIHVRVNCPEVVWPCFYGIDTDTQDQLISATRSAAEVCDFIGADTLAFLSIEGLIASVPGAGHCAACFTGRYPVSIPDDFGREKFLEGFAPISPGRVAEAPERSVTEIEADR</sequence>
<feature type="domain" description="Glutamine amidotransferase type-2" evidence="12">
    <location>
        <begin position="41"/>
        <end position="295"/>
    </location>
</feature>
<dbReference type="HAMAP" id="MF_01931">
    <property type="entry name" value="PurF"/>
    <property type="match status" value="1"/>
</dbReference>
<dbReference type="PIRSF" id="PIRSF000485">
    <property type="entry name" value="Amd_phspho_trans"/>
    <property type="match status" value="1"/>
</dbReference>
<dbReference type="KEGG" id="cgo:Corgl_1757"/>
<evidence type="ECO:0000256" key="2">
    <source>
        <dbReference type="ARBA" id="ARBA00010138"/>
    </source>
</evidence>
<proteinExistence type="inferred from homology"/>
<dbReference type="SUPFAM" id="SSF53271">
    <property type="entry name" value="PRTase-like"/>
    <property type="match status" value="1"/>
</dbReference>
<evidence type="ECO:0000256" key="10">
    <source>
        <dbReference type="PIRSR" id="PIRSR000485-2"/>
    </source>
</evidence>
<dbReference type="CDD" id="cd00715">
    <property type="entry name" value="GPATase_N"/>
    <property type="match status" value="1"/>
</dbReference>
<dbReference type="GO" id="GO:0051539">
    <property type="term" value="F:4 iron, 4 sulfur cluster binding"/>
    <property type="evidence" value="ECO:0007669"/>
    <property type="project" value="UniProtKB-KW"/>
</dbReference>
<dbReference type="InterPro" id="IPR000836">
    <property type="entry name" value="PRTase_dom"/>
</dbReference>
<comment type="function">
    <text evidence="7">Catalyzes the formation of phosphoribosylamine from phosphoribosylpyrophosphate (PRPP) and glutamine.</text>
</comment>
<dbReference type="STRING" id="700015.Corgl_1757"/>
<gene>
    <name evidence="7" type="primary">purF</name>
    <name evidence="13" type="ordered locus">Corgl_1757</name>
</gene>
<evidence type="ECO:0000256" key="6">
    <source>
        <dbReference type="ARBA" id="ARBA00022962"/>
    </source>
</evidence>